<dbReference type="EMBL" id="PQAP01000053">
    <property type="protein sequence ID" value="PWB73506.1"/>
    <property type="molecule type" value="Genomic_DNA"/>
</dbReference>
<organism evidence="1 2">
    <name type="scientific">candidate division GN15 bacterium</name>
    <dbReference type="NCBI Taxonomy" id="2072418"/>
    <lineage>
        <taxon>Bacteria</taxon>
        <taxon>candidate division GN15</taxon>
    </lineage>
</organism>
<comment type="caution">
    <text evidence="1">The sequence shown here is derived from an EMBL/GenBank/DDBJ whole genome shotgun (WGS) entry which is preliminary data.</text>
</comment>
<evidence type="ECO:0008006" key="3">
    <source>
        <dbReference type="Google" id="ProtNLM"/>
    </source>
</evidence>
<proteinExistence type="predicted"/>
<evidence type="ECO:0000313" key="1">
    <source>
        <dbReference type="EMBL" id="PWB73506.1"/>
    </source>
</evidence>
<dbReference type="AlphaFoldDB" id="A0A855X8C8"/>
<reference evidence="1 2" key="1">
    <citation type="journal article" date="2018" name="ISME J.">
        <title>A methanotrophic archaeon couples anaerobic oxidation of methane to Fe(III) reduction.</title>
        <authorList>
            <person name="Cai C."/>
            <person name="Leu A.O."/>
            <person name="Xie G.J."/>
            <person name="Guo J."/>
            <person name="Feng Y."/>
            <person name="Zhao J.X."/>
            <person name="Tyson G.W."/>
            <person name="Yuan Z."/>
            <person name="Hu S."/>
        </authorList>
    </citation>
    <scope>NUCLEOTIDE SEQUENCE [LARGE SCALE GENOMIC DNA]</scope>
    <source>
        <strain evidence="1">FeB_12</strain>
    </source>
</reference>
<name>A0A855X8C8_9BACT</name>
<gene>
    <name evidence="1" type="ORF">C3F09_05230</name>
</gene>
<dbReference type="Proteomes" id="UP000250918">
    <property type="component" value="Unassembled WGS sequence"/>
</dbReference>
<accession>A0A855X8C8</accession>
<protein>
    <recommendedName>
        <fullName evidence="3">Outer membrane protein beta-barrel domain-containing protein</fullName>
    </recommendedName>
</protein>
<sequence length="281" mass="30752">MMHYGIRTVAQGVNIVLILVLLAATTSAAVIETRSGERFENVTYTVDSYYKVVKFELAGAKKNLSFNDIKAIYDDQGKDVTVSVLGPYSPPAQEKWQSEQAEVYREGRRKLWNLGFRAASNFTVPAGDYYEGINSGIGFEGDIILPLAREFSLRASVSRAGLKNAGTMINPAIGFHSMRYLLSAQYNVPSQKDNPYAGIFYMYSGLGAIAHTFSYGGVSTSETKFLTELGGGGVLFFTRGVGIDYSVSMGMVMVGSNGYGTTQYGFLFDFKLGMAFWIPSK</sequence>
<evidence type="ECO:0000313" key="2">
    <source>
        <dbReference type="Proteomes" id="UP000250918"/>
    </source>
</evidence>